<dbReference type="Pfam" id="PF21471">
    <property type="entry name" value="Reelin_subrepeat-B"/>
    <property type="match status" value="1"/>
</dbReference>
<organism evidence="1 2">
    <name type="scientific">Tectimicrobiota bacterium</name>
    <dbReference type="NCBI Taxonomy" id="2528274"/>
    <lineage>
        <taxon>Bacteria</taxon>
        <taxon>Pseudomonadati</taxon>
        <taxon>Nitrospinota/Tectimicrobiota group</taxon>
        <taxon>Candidatus Tectimicrobiota</taxon>
    </lineage>
</organism>
<name>A0A932FW32_UNCTE</name>
<evidence type="ECO:0000313" key="1">
    <source>
        <dbReference type="EMBL" id="MBI2875892.1"/>
    </source>
</evidence>
<dbReference type="SUPFAM" id="SSF49899">
    <property type="entry name" value="Concanavalin A-like lectins/glucanases"/>
    <property type="match status" value="1"/>
</dbReference>
<dbReference type="InterPro" id="IPR049419">
    <property type="entry name" value="Reelin_subrepeat-B"/>
</dbReference>
<protein>
    <submittedName>
        <fullName evidence="1">Immune inhibitor A</fullName>
    </submittedName>
</protein>
<dbReference type="AlphaFoldDB" id="A0A932FW32"/>
<sequence>MFKKFLKDEKHQSKTRRSRRRIGMSICRLQRRKGLVTHLKSLCFFAMVMVTLLFMPSTSQGGLVYFSDDFESGMGNWVAPNWGWNLTTSSFHSATHSITDSPNGNYQNSTDNPLTLVNPINLSSSVSPTLTFWHRYNTESVADLAKVEISRDGGLTWSLVVQYSGTSLGWPGWKFVQLNLTSYKSSSVKIRFRLTSDGSVTNDGWYIDDVLIEDSTLPPWPNLSLTLTGCTICQPGNRFTVQAHVTNPGSRDIPVEVKIGVRRPDGVTINVMGDRHMEVTLPAGFDQTVTPIDVSSVPEGLPAGTWTVEGTLLGPDLGETFSRQGKTFEVRP</sequence>
<dbReference type="EMBL" id="JACPRF010000100">
    <property type="protein sequence ID" value="MBI2875892.1"/>
    <property type="molecule type" value="Genomic_DNA"/>
</dbReference>
<gene>
    <name evidence="1" type="ORF">HYY20_03320</name>
</gene>
<dbReference type="Proteomes" id="UP000769766">
    <property type="component" value="Unassembled WGS sequence"/>
</dbReference>
<dbReference type="InterPro" id="IPR013320">
    <property type="entry name" value="ConA-like_dom_sf"/>
</dbReference>
<evidence type="ECO:0000313" key="2">
    <source>
        <dbReference type="Proteomes" id="UP000769766"/>
    </source>
</evidence>
<dbReference type="Gene3D" id="2.60.120.260">
    <property type="entry name" value="Galactose-binding domain-like"/>
    <property type="match status" value="1"/>
</dbReference>
<accession>A0A932FW32</accession>
<reference evidence="1" key="1">
    <citation type="submission" date="2020-07" db="EMBL/GenBank/DDBJ databases">
        <title>Huge and variable diversity of episymbiotic CPR bacteria and DPANN archaea in groundwater ecosystems.</title>
        <authorList>
            <person name="He C.Y."/>
            <person name="Keren R."/>
            <person name="Whittaker M."/>
            <person name="Farag I.F."/>
            <person name="Doudna J."/>
            <person name="Cate J.H.D."/>
            <person name="Banfield J.F."/>
        </authorList>
    </citation>
    <scope>NUCLEOTIDE SEQUENCE</scope>
    <source>
        <strain evidence="1">NC_groundwater_672_Ag_B-0.1um_62_36</strain>
    </source>
</reference>
<proteinExistence type="predicted"/>
<comment type="caution">
    <text evidence="1">The sequence shown here is derived from an EMBL/GenBank/DDBJ whole genome shotgun (WGS) entry which is preliminary data.</text>
</comment>